<comment type="subcellular location">
    <subcellularLocation>
        <location evidence="1">Cell membrane</location>
        <topology evidence="1">Multi-pass membrane protein</topology>
    </subcellularLocation>
</comment>
<dbReference type="PANTHER" id="PTHR47371:SF3">
    <property type="entry name" value="PHOSPHOGLYCEROL TRANSFERASE I"/>
    <property type="match status" value="1"/>
</dbReference>
<feature type="transmembrane region" description="Helical" evidence="6">
    <location>
        <begin position="65"/>
        <end position="85"/>
    </location>
</feature>
<dbReference type="AlphaFoldDB" id="A0A1I0QGQ9"/>
<evidence type="ECO:0000256" key="6">
    <source>
        <dbReference type="SAM" id="Phobius"/>
    </source>
</evidence>
<evidence type="ECO:0000259" key="7">
    <source>
        <dbReference type="Pfam" id="PF00884"/>
    </source>
</evidence>
<dbReference type="InterPro" id="IPR000917">
    <property type="entry name" value="Sulfatase_N"/>
</dbReference>
<dbReference type="InterPro" id="IPR050448">
    <property type="entry name" value="OpgB/LTA_synthase_biosynth"/>
</dbReference>
<keyword evidence="3 6" id="KW-0812">Transmembrane</keyword>
<evidence type="ECO:0000256" key="2">
    <source>
        <dbReference type="ARBA" id="ARBA00022475"/>
    </source>
</evidence>
<dbReference type="EMBL" id="FOIZ01000001">
    <property type="protein sequence ID" value="SEW26112.1"/>
    <property type="molecule type" value="Genomic_DNA"/>
</dbReference>
<evidence type="ECO:0000256" key="5">
    <source>
        <dbReference type="ARBA" id="ARBA00023136"/>
    </source>
</evidence>
<keyword evidence="5 6" id="KW-0472">Membrane</keyword>
<evidence type="ECO:0000256" key="1">
    <source>
        <dbReference type="ARBA" id="ARBA00004651"/>
    </source>
</evidence>
<dbReference type="GO" id="GO:0005886">
    <property type="term" value="C:plasma membrane"/>
    <property type="evidence" value="ECO:0007669"/>
    <property type="project" value="UniProtKB-SubCell"/>
</dbReference>
<accession>A0A1I0QGQ9</accession>
<keyword evidence="9" id="KW-1185">Reference proteome</keyword>
<name>A0A1I0QGQ9_9RHOB</name>
<dbReference type="SUPFAM" id="SSF53649">
    <property type="entry name" value="Alkaline phosphatase-like"/>
    <property type="match status" value="1"/>
</dbReference>
<evidence type="ECO:0000313" key="8">
    <source>
        <dbReference type="EMBL" id="SEW26112.1"/>
    </source>
</evidence>
<protein>
    <submittedName>
        <fullName evidence="8">Phosphoglycerol transferase MdoB</fullName>
    </submittedName>
</protein>
<dbReference type="GO" id="GO:0016740">
    <property type="term" value="F:transferase activity"/>
    <property type="evidence" value="ECO:0007669"/>
    <property type="project" value="UniProtKB-KW"/>
</dbReference>
<gene>
    <name evidence="8" type="ORF">SAMN04488515_1902</name>
</gene>
<evidence type="ECO:0000256" key="4">
    <source>
        <dbReference type="ARBA" id="ARBA00022989"/>
    </source>
</evidence>
<evidence type="ECO:0000256" key="3">
    <source>
        <dbReference type="ARBA" id="ARBA00022692"/>
    </source>
</evidence>
<evidence type="ECO:0000313" key="9">
    <source>
        <dbReference type="Proteomes" id="UP000199167"/>
    </source>
</evidence>
<dbReference type="Proteomes" id="UP000199167">
    <property type="component" value="Unassembled WGS sequence"/>
</dbReference>
<dbReference type="InterPro" id="IPR017850">
    <property type="entry name" value="Alkaline_phosphatase_core_sf"/>
</dbReference>
<dbReference type="STRING" id="364200.SAMN04488515_1902"/>
<dbReference type="Gene3D" id="3.40.720.10">
    <property type="entry name" value="Alkaline Phosphatase, subunit A"/>
    <property type="match status" value="1"/>
</dbReference>
<dbReference type="Pfam" id="PF00884">
    <property type="entry name" value="Sulfatase"/>
    <property type="match status" value="1"/>
</dbReference>
<feature type="transmembrane region" description="Helical" evidence="6">
    <location>
        <begin position="141"/>
        <end position="165"/>
    </location>
</feature>
<organism evidence="8 9">
    <name type="scientific">Cognatiyoonia koreensis</name>
    <dbReference type="NCBI Taxonomy" id="364200"/>
    <lineage>
        <taxon>Bacteria</taxon>
        <taxon>Pseudomonadati</taxon>
        <taxon>Pseudomonadota</taxon>
        <taxon>Alphaproteobacteria</taxon>
        <taxon>Rhodobacterales</taxon>
        <taxon>Paracoccaceae</taxon>
        <taxon>Cognatiyoonia</taxon>
    </lineage>
</organism>
<feature type="transmembrane region" description="Helical" evidence="6">
    <location>
        <begin position="97"/>
        <end position="121"/>
    </location>
</feature>
<feature type="transmembrane region" description="Helical" evidence="6">
    <location>
        <begin position="32"/>
        <end position="53"/>
    </location>
</feature>
<feature type="transmembrane region" description="Helical" evidence="6">
    <location>
        <begin position="172"/>
        <end position="192"/>
    </location>
</feature>
<reference evidence="8 9" key="1">
    <citation type="submission" date="2016-10" db="EMBL/GenBank/DDBJ databases">
        <authorList>
            <person name="de Groot N.N."/>
        </authorList>
    </citation>
    <scope>NUCLEOTIDE SEQUENCE [LARGE SCALE GENOMIC DNA]</scope>
    <source>
        <strain evidence="8 9">DSM 17925</strain>
    </source>
</reference>
<keyword evidence="4 6" id="KW-1133">Transmembrane helix</keyword>
<proteinExistence type="predicted"/>
<sequence length="589" mass="64870">MPSNVGFFHQGEKIVRLHNDTRMKIGSANSTLSIFLIVLLLYLSGFVLSSRLMVVSPGDIWGVQVAKMSVSALHALVMVAPVYLIGRRSLTLQILGLSLLAAYFLYLMFLCGYFGYFGFVPEVYTFGFGNIGDMSRVLDHYFAQVLSWREPTLLVLGVATAVLAIRIKPGATILLTILVPVVLFSATFYRYGSSASLAYTGNDSFIRRFGVVPFVASSAQEWFAMDGNYIGAPMAFPGNVVDQLGSDRQRSNTENLNPSSFDRVSLIQIESLDLEAITSSLNGISVMPFVSELRKDCIDFANFFTLRSAGGSADAEFTVATGMLPSTKAPAIRYADFSAIDTLYHVLERNGIDTLFLHNNVSGFYGRNHAYGQLLPVLDAEFLEPGDNRTEAEIATDALSGVFETGDRSFYYFFNFQSHGPFKWYSEDTAARFGVTKGASKETDYLATMAEVDDMIRQVFEVQRDEYDAGRAVFLLTADHQSGLFGSPAVVDNLRIPMMICGANIQARKSNRVSTSVDIYPTVLSLFGINEDVQTMGTDLQLGKDEGIAILPSRQIIELSEDGSISIANCNEDCDPFLNYTDQFILQSQ</sequence>
<dbReference type="PANTHER" id="PTHR47371">
    <property type="entry name" value="LIPOTEICHOIC ACID SYNTHASE"/>
    <property type="match status" value="1"/>
</dbReference>
<keyword evidence="8" id="KW-0808">Transferase</keyword>
<keyword evidence="2" id="KW-1003">Cell membrane</keyword>
<feature type="domain" description="Sulfatase N-terminal" evidence="7">
    <location>
        <begin position="266"/>
        <end position="529"/>
    </location>
</feature>